<protein>
    <recommendedName>
        <fullName evidence="5">4Fe-4S domain-containing protein</fullName>
    </recommendedName>
</protein>
<evidence type="ECO:0000313" key="7">
    <source>
        <dbReference type="Proteomes" id="UP000809273"/>
    </source>
</evidence>
<dbReference type="InterPro" id="IPR007202">
    <property type="entry name" value="4Fe-4S_dom"/>
</dbReference>
<dbReference type="Pfam" id="PF09918">
    <property type="entry name" value="DUF2148"/>
    <property type="match status" value="1"/>
</dbReference>
<accession>A0A9D8KG93</accession>
<keyword evidence="4" id="KW-0411">Iron-sulfur</keyword>
<dbReference type="PANTHER" id="PTHR40101:SF1">
    <property type="entry name" value="4FE-4S DOMAIN-CONTAINING PROTEIN"/>
    <property type="match status" value="1"/>
</dbReference>
<dbReference type="InterPro" id="IPR019224">
    <property type="entry name" value="DUF2148"/>
</dbReference>
<reference evidence="6" key="1">
    <citation type="journal article" date="2021" name="Environ. Microbiol.">
        <title>Genomic characterization of three novel Desulfobacterota classes expand the metabolic and phylogenetic diversity of the phylum.</title>
        <authorList>
            <person name="Murphy C.L."/>
            <person name="Biggerstaff J."/>
            <person name="Eichhorn A."/>
            <person name="Ewing E."/>
            <person name="Shahan R."/>
            <person name="Soriano D."/>
            <person name="Stewart S."/>
            <person name="VanMol K."/>
            <person name="Walker R."/>
            <person name="Walters P."/>
            <person name="Elshahed M.S."/>
            <person name="Youssef N.H."/>
        </authorList>
    </citation>
    <scope>NUCLEOTIDE SEQUENCE</scope>
    <source>
        <strain evidence="6">Zod_Metabat.24</strain>
    </source>
</reference>
<evidence type="ECO:0000259" key="5">
    <source>
        <dbReference type="PROSITE" id="PS51656"/>
    </source>
</evidence>
<keyword evidence="1" id="KW-0004">4Fe-4S</keyword>
<evidence type="ECO:0000256" key="2">
    <source>
        <dbReference type="ARBA" id="ARBA00022723"/>
    </source>
</evidence>
<organism evidence="6 7">
    <name type="scientific">Candidatus Zymogenus saltonus</name>
    <dbReference type="NCBI Taxonomy" id="2844893"/>
    <lineage>
        <taxon>Bacteria</taxon>
        <taxon>Deltaproteobacteria</taxon>
        <taxon>Candidatus Zymogenia</taxon>
        <taxon>Candidatus Zymogeniales</taxon>
        <taxon>Candidatus Zymogenaceae</taxon>
        <taxon>Candidatus Zymogenus</taxon>
    </lineage>
</organism>
<feature type="domain" description="4Fe-4S" evidence="5">
    <location>
        <begin position="76"/>
        <end position="140"/>
    </location>
</feature>
<evidence type="ECO:0000256" key="4">
    <source>
        <dbReference type="ARBA" id="ARBA00023014"/>
    </source>
</evidence>
<comment type="caution">
    <text evidence="6">The sequence shown here is derived from an EMBL/GenBank/DDBJ whole genome shotgun (WGS) entry which is preliminary data.</text>
</comment>
<evidence type="ECO:0000313" key="6">
    <source>
        <dbReference type="EMBL" id="MBN1573236.1"/>
    </source>
</evidence>
<name>A0A9D8KG93_9DELT</name>
<evidence type="ECO:0000256" key="1">
    <source>
        <dbReference type="ARBA" id="ARBA00022485"/>
    </source>
</evidence>
<dbReference type="GO" id="GO:0051539">
    <property type="term" value="F:4 iron, 4 sulfur cluster binding"/>
    <property type="evidence" value="ECO:0007669"/>
    <property type="project" value="UniProtKB-KW"/>
</dbReference>
<keyword evidence="3" id="KW-0408">Iron</keyword>
<evidence type="ECO:0000256" key="3">
    <source>
        <dbReference type="ARBA" id="ARBA00023004"/>
    </source>
</evidence>
<dbReference type="AlphaFoldDB" id="A0A9D8KG93"/>
<reference evidence="6" key="2">
    <citation type="submission" date="2021-01" db="EMBL/GenBank/DDBJ databases">
        <authorList>
            <person name="Hahn C.R."/>
            <person name="Youssef N.H."/>
            <person name="Elshahed M."/>
        </authorList>
    </citation>
    <scope>NUCLEOTIDE SEQUENCE</scope>
    <source>
        <strain evidence="6">Zod_Metabat.24</strain>
    </source>
</reference>
<dbReference type="Proteomes" id="UP000809273">
    <property type="component" value="Unassembled WGS sequence"/>
</dbReference>
<dbReference type="PANTHER" id="PTHR40101">
    <property type="entry name" value="CONSERVED PROTEIN"/>
    <property type="match status" value="1"/>
</dbReference>
<sequence>MAVTELSELIKGGLDRAVELMAIAAHNSYRFGKTNKTKIISIGHEEMQQIGEFCYSLADMSPLAARDGRAMKELIDMDGRMLIIGEKRKSDLNWNCGACGYRTCAELNKTEEVEALTGRGPSCQFKNLNVMIAANAAASMAWRLGLYCRVYSTYGMSALAMSVIEDVDISISVAVAAGKSDPFFDRHQYWTQEFWDEIFKKEFPTYDRGFIGAIEE</sequence>
<gene>
    <name evidence="6" type="ORF">JW984_08590</name>
</gene>
<keyword evidence="2" id="KW-0479">Metal-binding</keyword>
<dbReference type="EMBL" id="JAFGIX010000043">
    <property type="protein sequence ID" value="MBN1573236.1"/>
    <property type="molecule type" value="Genomic_DNA"/>
</dbReference>
<dbReference type="GO" id="GO:0046872">
    <property type="term" value="F:metal ion binding"/>
    <property type="evidence" value="ECO:0007669"/>
    <property type="project" value="UniProtKB-KW"/>
</dbReference>
<proteinExistence type="predicted"/>
<dbReference type="PROSITE" id="PS51656">
    <property type="entry name" value="4FE4S"/>
    <property type="match status" value="1"/>
</dbReference>